<dbReference type="RefSeq" id="WP_245884916.1">
    <property type="nucleotide sequence ID" value="NZ_PVEP01000001.1"/>
</dbReference>
<organism evidence="1 2">
    <name type="scientific">Albidovulum denitrificans</name>
    <dbReference type="NCBI Taxonomy" id="404881"/>
    <lineage>
        <taxon>Bacteria</taxon>
        <taxon>Pseudomonadati</taxon>
        <taxon>Pseudomonadota</taxon>
        <taxon>Alphaproteobacteria</taxon>
        <taxon>Rhodobacterales</taxon>
        <taxon>Paracoccaceae</taxon>
        <taxon>Albidovulum</taxon>
    </lineage>
</organism>
<evidence type="ECO:0000313" key="1">
    <source>
        <dbReference type="EMBL" id="PQV58883.1"/>
    </source>
</evidence>
<accession>A0A2S8SDK7</accession>
<protein>
    <submittedName>
        <fullName evidence="1">Uncharacterized protein</fullName>
    </submittedName>
</protein>
<sequence length="463" mass="50999">MSDPAPAPADSRALIAALGDMPVERFADLSGGGLDIAIALGLRHDCTISLVSLLPDGSFDGAERDWIAPYRDSLLAAGIPPGRIEVVVGDSGVKAWDVIANLAGFGRLYKIRHLGPFLPRALHADSVMLTEIRKGSGAYPFLNGLGQCETVGKMQRGGVEIARVLFRPRAPEPAGPDADWAALARQLAGPEGFFREGQAHSFLFVPRSPDVLVVSFDNLDIAMTKRKERRPWGYEFIEKQGWSMLGVLANGWTWYRDPWVWSEFDRLRDEGFFARFKRVVFYGASMGGYAACAFAPACPGADVVAISPQSTLDRALVPWETRYRTAWGFDYSGPYGDAATVSAAAGRVMILYDPYAPLDAAHVARFTGANVDRLRVPLMGHRLGSALHQMGVLNPIILDALDGRLTPLSFARRLRARHGFPRYQWELFQRALDRGRPGLARRVGRWVLGRGDHPAIRRAMREM</sequence>
<dbReference type="SUPFAM" id="SSF53474">
    <property type="entry name" value="alpha/beta-Hydrolases"/>
    <property type="match status" value="1"/>
</dbReference>
<gene>
    <name evidence="1" type="ORF">LX70_00701</name>
</gene>
<keyword evidence="2" id="KW-1185">Reference proteome</keyword>
<dbReference type="AlphaFoldDB" id="A0A2S8SDK7"/>
<dbReference type="Proteomes" id="UP000238338">
    <property type="component" value="Unassembled WGS sequence"/>
</dbReference>
<reference evidence="1 2" key="1">
    <citation type="submission" date="2018-02" db="EMBL/GenBank/DDBJ databases">
        <title>Genomic Encyclopedia of Archaeal and Bacterial Type Strains, Phase II (KMG-II): from individual species to whole genera.</title>
        <authorList>
            <person name="Goeker M."/>
        </authorList>
    </citation>
    <scope>NUCLEOTIDE SEQUENCE [LARGE SCALE GENOMIC DNA]</scope>
    <source>
        <strain evidence="1 2">DSM 18921</strain>
    </source>
</reference>
<comment type="caution">
    <text evidence="1">The sequence shown here is derived from an EMBL/GenBank/DDBJ whole genome shotgun (WGS) entry which is preliminary data.</text>
</comment>
<dbReference type="InterPro" id="IPR029058">
    <property type="entry name" value="AB_hydrolase_fold"/>
</dbReference>
<proteinExistence type="predicted"/>
<evidence type="ECO:0000313" key="2">
    <source>
        <dbReference type="Proteomes" id="UP000238338"/>
    </source>
</evidence>
<dbReference type="EMBL" id="PVEP01000001">
    <property type="protein sequence ID" value="PQV58883.1"/>
    <property type="molecule type" value="Genomic_DNA"/>
</dbReference>
<name>A0A2S8SDK7_9RHOB</name>